<dbReference type="EC" id="2.-.-.-" evidence="2"/>
<dbReference type="InterPro" id="IPR051908">
    <property type="entry name" value="Ribosomal_N-acetyltransferase"/>
</dbReference>
<dbReference type="RefSeq" id="WP_319965075.1">
    <property type="nucleotide sequence ID" value="NZ_JAXAVW010000005.1"/>
</dbReference>
<dbReference type="GO" id="GO:0016740">
    <property type="term" value="F:transferase activity"/>
    <property type="evidence" value="ECO:0007669"/>
    <property type="project" value="UniProtKB-KW"/>
</dbReference>
<feature type="domain" description="N-acetyltransferase" evidence="1">
    <location>
        <begin position="10"/>
        <end position="176"/>
    </location>
</feature>
<evidence type="ECO:0000313" key="2">
    <source>
        <dbReference type="EMBL" id="MDX8030071.1"/>
    </source>
</evidence>
<reference evidence="2 3" key="1">
    <citation type="submission" date="2023-11" db="EMBL/GenBank/DDBJ databases">
        <title>Lentzea sokolovensis, sp. nov., Lentzea kristufkii, sp. nov., and Lentzea miocenensis, sp. nov., rare actinobacteria from Sokolov Coal Basin, Miocene lacustrine sediment, Czech Republic.</title>
        <authorList>
            <person name="Lara A."/>
            <person name="Kotroba L."/>
            <person name="Nouioui I."/>
            <person name="Neumann-Schaal M."/>
            <person name="Mast Y."/>
            <person name="Chronakova A."/>
        </authorList>
    </citation>
    <scope>NUCLEOTIDE SEQUENCE [LARGE SCALE GENOMIC DNA]</scope>
    <source>
        <strain evidence="2 3">BCCO 10_0856</strain>
    </source>
</reference>
<name>A0ABU4SVY8_9PSEU</name>
<protein>
    <submittedName>
        <fullName evidence="2">GNAT family protein</fullName>
        <ecNumber evidence="2">2.-.-.-</ecNumber>
    </submittedName>
</protein>
<dbReference type="Proteomes" id="UP001285521">
    <property type="component" value="Unassembled WGS sequence"/>
</dbReference>
<sequence>MTNVWTGRLVRLRAVEPEDWESFQKFDQDSATQRAADMIHPPSSAARQREWAQKAALRQAERDQFQLAIESCEDGALVGSTSTHSVDHRAGRFSYGIALGRDHWRRGYASEAVTLLLGFMFGERRFHKCEASVWGFNEPSMALQRRLGFHEEGRLRDHEFFAGRHHDVVLFGMTAAEFTARHPYPSEI</sequence>
<dbReference type="EMBL" id="JAXAVW010000005">
    <property type="protein sequence ID" value="MDX8030071.1"/>
    <property type="molecule type" value="Genomic_DNA"/>
</dbReference>
<accession>A0ABU4SVY8</accession>
<dbReference type="SUPFAM" id="SSF55729">
    <property type="entry name" value="Acyl-CoA N-acyltransferases (Nat)"/>
    <property type="match status" value="1"/>
</dbReference>
<evidence type="ECO:0000259" key="1">
    <source>
        <dbReference type="PROSITE" id="PS51186"/>
    </source>
</evidence>
<dbReference type="Gene3D" id="3.40.630.30">
    <property type="match status" value="1"/>
</dbReference>
<dbReference type="InterPro" id="IPR016181">
    <property type="entry name" value="Acyl_CoA_acyltransferase"/>
</dbReference>
<gene>
    <name evidence="2" type="ORF">SK803_07600</name>
</gene>
<dbReference type="InterPro" id="IPR000182">
    <property type="entry name" value="GNAT_dom"/>
</dbReference>
<keyword evidence="2" id="KW-0808">Transferase</keyword>
<proteinExistence type="predicted"/>
<dbReference type="PANTHER" id="PTHR43441:SF11">
    <property type="entry name" value="RIBOSOMAL-PROTEIN-SERINE ACETYLTRANSFERASE"/>
    <property type="match status" value="1"/>
</dbReference>
<dbReference type="PROSITE" id="PS51186">
    <property type="entry name" value="GNAT"/>
    <property type="match status" value="1"/>
</dbReference>
<comment type="caution">
    <text evidence="2">The sequence shown here is derived from an EMBL/GenBank/DDBJ whole genome shotgun (WGS) entry which is preliminary data.</text>
</comment>
<dbReference type="Pfam" id="PF13302">
    <property type="entry name" value="Acetyltransf_3"/>
    <property type="match status" value="1"/>
</dbReference>
<dbReference type="PANTHER" id="PTHR43441">
    <property type="entry name" value="RIBOSOMAL-PROTEIN-SERINE ACETYLTRANSFERASE"/>
    <property type="match status" value="1"/>
</dbReference>
<keyword evidence="3" id="KW-1185">Reference proteome</keyword>
<organism evidence="2 3">
    <name type="scientific">Lentzea miocenica</name>
    <dbReference type="NCBI Taxonomy" id="3095431"/>
    <lineage>
        <taxon>Bacteria</taxon>
        <taxon>Bacillati</taxon>
        <taxon>Actinomycetota</taxon>
        <taxon>Actinomycetes</taxon>
        <taxon>Pseudonocardiales</taxon>
        <taxon>Pseudonocardiaceae</taxon>
        <taxon>Lentzea</taxon>
    </lineage>
</organism>
<evidence type="ECO:0000313" key="3">
    <source>
        <dbReference type="Proteomes" id="UP001285521"/>
    </source>
</evidence>